<keyword evidence="9 11" id="KW-0326">Glycosidase</keyword>
<protein>
    <recommendedName>
        <fullName evidence="11">Beta-xylanase</fullName>
        <ecNumber evidence="11">3.2.1.8</ecNumber>
    </recommendedName>
</protein>
<keyword evidence="8 11" id="KW-0119">Carbohydrate metabolism</keyword>
<feature type="chain" id="PRO_5012476007" description="Beta-xylanase" evidence="12">
    <location>
        <begin position="21"/>
        <end position="369"/>
    </location>
</feature>
<reference evidence="14 15" key="1">
    <citation type="submission" date="2016-10" db="EMBL/GenBank/DDBJ databases">
        <title>Draft genome sequence of Coniochaeta ligniaria NRRL30616, a lignocellulolytic fungus for bioabatement of inhibitors in plant biomass hydrolysates.</title>
        <authorList>
            <consortium name="DOE Joint Genome Institute"/>
            <person name="Jimenez D.J."/>
            <person name="Hector R.E."/>
            <person name="Riley R."/>
            <person name="Sun H."/>
            <person name="Grigoriev I.V."/>
            <person name="Van Elsas J.D."/>
            <person name="Nichols N.N."/>
        </authorList>
    </citation>
    <scope>NUCLEOTIDE SEQUENCE [LARGE SCALE GENOMIC DNA]</scope>
    <source>
        <strain evidence="14 15">NRRL 30616</strain>
    </source>
</reference>
<dbReference type="EC" id="3.2.1.8" evidence="11"/>
<evidence type="ECO:0000256" key="1">
    <source>
        <dbReference type="ARBA" id="ARBA00000681"/>
    </source>
</evidence>
<evidence type="ECO:0000256" key="12">
    <source>
        <dbReference type="SAM" id="SignalP"/>
    </source>
</evidence>
<dbReference type="GO" id="GO:0045493">
    <property type="term" value="P:xylan catabolic process"/>
    <property type="evidence" value="ECO:0007669"/>
    <property type="project" value="UniProtKB-KW"/>
</dbReference>
<evidence type="ECO:0000256" key="9">
    <source>
        <dbReference type="ARBA" id="ARBA00023295"/>
    </source>
</evidence>
<dbReference type="OrthoDB" id="3055998at2759"/>
<comment type="similarity">
    <text evidence="4 11">Belongs to the glycosyl hydrolase 10 (cellulase F) family.</text>
</comment>
<dbReference type="PANTHER" id="PTHR31490:SF35">
    <property type="entry name" value="ENDO-1,4-BETA-XYLANASE"/>
    <property type="match status" value="1"/>
</dbReference>
<evidence type="ECO:0000256" key="10">
    <source>
        <dbReference type="ARBA" id="ARBA00023326"/>
    </source>
</evidence>
<keyword evidence="15" id="KW-1185">Reference proteome</keyword>
<sequence>MRVASLTSALLASSAPLASGLLDKYAKQAGLKYFGAATDSPGQRERAGLEASYAQYDETMWKSGEFGQTTPTNGMKWLFTEPEQNVFNFTEGEIVANKAKKENHLLRCHNLVWHTQLAPWVKTTNWNNANLTDIITDHINPDASHWKGHCYAWDVVNEALNEDGTYRPSVFYNVLGEDYIAHAFRVAASVDPRAKLYYNDYNLESPGNKSEAAVGIVRKLRAEGVRIDGIGMQAHLTAESHPTLDQHVAVIKSYADAGVEVALTELDVRITLPATAEKLELQKQAYKNLVGACVQVKACVGVTLWDWYDPFSWVPAVFPGQGAPLPWFDNFTHHPAYDGIVEALKNGSTCKTRAKREGQAGARFSEKLY</sequence>
<keyword evidence="10 11" id="KW-0624">Polysaccharide degradation</keyword>
<dbReference type="PANTHER" id="PTHR31490">
    <property type="entry name" value="GLYCOSYL HYDROLASE"/>
    <property type="match status" value="1"/>
</dbReference>
<dbReference type="InterPro" id="IPR001000">
    <property type="entry name" value="GH10_dom"/>
</dbReference>
<keyword evidence="12" id="KW-0732">Signal</keyword>
<evidence type="ECO:0000256" key="4">
    <source>
        <dbReference type="ARBA" id="ARBA00007495"/>
    </source>
</evidence>
<name>A0A1J7INN1_9PEZI</name>
<dbReference type="InParanoid" id="A0A1J7INN1"/>
<dbReference type="SMART" id="SM00633">
    <property type="entry name" value="Glyco_10"/>
    <property type="match status" value="1"/>
</dbReference>
<gene>
    <name evidence="14" type="ORF">CONLIGDRAFT_704700</name>
</gene>
<dbReference type="PROSITE" id="PS51760">
    <property type="entry name" value="GH10_2"/>
    <property type="match status" value="1"/>
</dbReference>
<dbReference type="STRING" id="1408157.A0A1J7INN1"/>
<comment type="pathway">
    <text evidence="3">Glycan degradation; xylan degradation.</text>
</comment>
<dbReference type="GO" id="GO:0005576">
    <property type="term" value="C:extracellular region"/>
    <property type="evidence" value="ECO:0007669"/>
    <property type="project" value="UniProtKB-SubCell"/>
</dbReference>
<evidence type="ECO:0000256" key="7">
    <source>
        <dbReference type="ARBA" id="ARBA00022801"/>
    </source>
</evidence>
<feature type="signal peptide" evidence="12">
    <location>
        <begin position="1"/>
        <end position="20"/>
    </location>
</feature>
<dbReference type="Proteomes" id="UP000182658">
    <property type="component" value="Unassembled WGS sequence"/>
</dbReference>
<evidence type="ECO:0000256" key="2">
    <source>
        <dbReference type="ARBA" id="ARBA00004613"/>
    </source>
</evidence>
<proteinExistence type="inferred from homology"/>
<organism evidence="14 15">
    <name type="scientific">Coniochaeta ligniaria NRRL 30616</name>
    <dbReference type="NCBI Taxonomy" id="1408157"/>
    <lineage>
        <taxon>Eukaryota</taxon>
        <taxon>Fungi</taxon>
        <taxon>Dikarya</taxon>
        <taxon>Ascomycota</taxon>
        <taxon>Pezizomycotina</taxon>
        <taxon>Sordariomycetes</taxon>
        <taxon>Sordariomycetidae</taxon>
        <taxon>Coniochaetales</taxon>
        <taxon>Coniochaetaceae</taxon>
        <taxon>Coniochaeta</taxon>
    </lineage>
</organism>
<keyword evidence="5" id="KW-0964">Secreted</keyword>
<dbReference type="SUPFAM" id="SSF51445">
    <property type="entry name" value="(Trans)glycosidases"/>
    <property type="match status" value="1"/>
</dbReference>
<comment type="subcellular location">
    <subcellularLocation>
        <location evidence="2">Secreted</location>
    </subcellularLocation>
</comment>
<accession>A0A1J7INN1</accession>
<evidence type="ECO:0000259" key="13">
    <source>
        <dbReference type="PROSITE" id="PS51760"/>
    </source>
</evidence>
<evidence type="ECO:0000256" key="3">
    <source>
        <dbReference type="ARBA" id="ARBA00004851"/>
    </source>
</evidence>
<dbReference type="Gene3D" id="3.20.20.80">
    <property type="entry name" value="Glycosidases"/>
    <property type="match status" value="1"/>
</dbReference>
<comment type="catalytic activity">
    <reaction evidence="1 11">
        <text>Endohydrolysis of (1-&gt;4)-beta-D-xylosidic linkages in xylans.</text>
        <dbReference type="EC" id="3.2.1.8"/>
    </reaction>
</comment>
<evidence type="ECO:0000313" key="15">
    <source>
        <dbReference type="Proteomes" id="UP000182658"/>
    </source>
</evidence>
<dbReference type="AlphaFoldDB" id="A0A1J7INN1"/>
<keyword evidence="7 11" id="KW-0378">Hydrolase</keyword>
<keyword evidence="6" id="KW-0858">Xylan degradation</keyword>
<evidence type="ECO:0000313" key="14">
    <source>
        <dbReference type="EMBL" id="OIW29207.1"/>
    </source>
</evidence>
<evidence type="ECO:0000256" key="6">
    <source>
        <dbReference type="ARBA" id="ARBA00022651"/>
    </source>
</evidence>
<evidence type="ECO:0000256" key="5">
    <source>
        <dbReference type="ARBA" id="ARBA00022525"/>
    </source>
</evidence>
<feature type="domain" description="GH10" evidence="13">
    <location>
        <begin position="43"/>
        <end position="343"/>
    </location>
</feature>
<evidence type="ECO:0000256" key="11">
    <source>
        <dbReference type="RuleBase" id="RU361174"/>
    </source>
</evidence>
<dbReference type="Pfam" id="PF00331">
    <property type="entry name" value="Glyco_hydro_10"/>
    <property type="match status" value="1"/>
</dbReference>
<dbReference type="EMBL" id="KV875098">
    <property type="protein sequence ID" value="OIW29207.1"/>
    <property type="molecule type" value="Genomic_DNA"/>
</dbReference>
<evidence type="ECO:0000256" key="8">
    <source>
        <dbReference type="ARBA" id="ARBA00023277"/>
    </source>
</evidence>
<dbReference type="PRINTS" id="PR00134">
    <property type="entry name" value="GLHYDRLASE10"/>
</dbReference>
<dbReference type="InterPro" id="IPR044846">
    <property type="entry name" value="GH10"/>
</dbReference>
<dbReference type="InterPro" id="IPR017853">
    <property type="entry name" value="GH"/>
</dbReference>
<dbReference type="GO" id="GO:0031176">
    <property type="term" value="F:endo-1,4-beta-xylanase activity"/>
    <property type="evidence" value="ECO:0007669"/>
    <property type="project" value="UniProtKB-EC"/>
</dbReference>